<dbReference type="GO" id="GO:0000287">
    <property type="term" value="F:magnesium ion binding"/>
    <property type="evidence" value="ECO:0007669"/>
    <property type="project" value="InterPro"/>
</dbReference>
<dbReference type="InterPro" id="IPR029061">
    <property type="entry name" value="THDP-binding"/>
</dbReference>
<dbReference type="SUPFAM" id="SSF52518">
    <property type="entry name" value="Thiamin diphosphate-binding fold (THDP-binding)"/>
    <property type="match status" value="2"/>
</dbReference>
<evidence type="ECO:0000256" key="1">
    <source>
        <dbReference type="ARBA" id="ARBA00007812"/>
    </source>
</evidence>
<dbReference type="InterPro" id="IPR045229">
    <property type="entry name" value="TPP_enz"/>
</dbReference>
<feature type="domain" description="Thiamine pyrophosphate enzyme N-terminal TPP-binding" evidence="6">
    <location>
        <begin position="18"/>
        <end position="133"/>
    </location>
</feature>
<dbReference type="Gene3D" id="3.40.50.1220">
    <property type="entry name" value="TPP-binding domain"/>
    <property type="match status" value="1"/>
</dbReference>
<evidence type="ECO:0000256" key="2">
    <source>
        <dbReference type="ARBA" id="ARBA00023052"/>
    </source>
</evidence>
<comment type="caution">
    <text evidence="7">The sequence shown here is derived from an EMBL/GenBank/DDBJ whole genome shotgun (WGS) entry which is preliminary data.</text>
</comment>
<evidence type="ECO:0000259" key="6">
    <source>
        <dbReference type="Pfam" id="PF02776"/>
    </source>
</evidence>
<feature type="domain" description="Thiamine pyrophosphate enzyme TPP-binding" evidence="5">
    <location>
        <begin position="422"/>
        <end position="570"/>
    </location>
</feature>
<dbReference type="InterPro" id="IPR012001">
    <property type="entry name" value="Thiamin_PyroP_enz_TPP-bd_dom"/>
</dbReference>
<dbReference type="InterPro" id="IPR011766">
    <property type="entry name" value="TPP_enzyme_TPP-bd"/>
</dbReference>
<name>A0A9X1P2N6_9HYPH</name>
<dbReference type="SUPFAM" id="SSF52467">
    <property type="entry name" value="DHS-like NAD/FAD-binding domain"/>
    <property type="match status" value="1"/>
</dbReference>
<organism evidence="7 8">
    <name type="scientific">Jiella avicenniae</name>
    <dbReference type="NCBI Taxonomy" id="2907202"/>
    <lineage>
        <taxon>Bacteria</taxon>
        <taxon>Pseudomonadati</taxon>
        <taxon>Pseudomonadota</taxon>
        <taxon>Alphaproteobacteria</taxon>
        <taxon>Hyphomicrobiales</taxon>
        <taxon>Aurantimonadaceae</taxon>
        <taxon>Jiella</taxon>
    </lineage>
</organism>
<feature type="domain" description="Thiamine pyrophosphate enzyme central" evidence="4">
    <location>
        <begin position="217"/>
        <end position="298"/>
    </location>
</feature>
<dbReference type="InterPro" id="IPR029035">
    <property type="entry name" value="DHS-like_NAD/FAD-binding_dom"/>
</dbReference>
<evidence type="ECO:0000313" key="7">
    <source>
        <dbReference type="EMBL" id="MCE7029957.1"/>
    </source>
</evidence>
<dbReference type="InterPro" id="IPR012000">
    <property type="entry name" value="Thiamin_PyroP_enz_cen_dom"/>
</dbReference>
<dbReference type="CDD" id="cd07035">
    <property type="entry name" value="TPP_PYR_POX_like"/>
    <property type="match status" value="1"/>
</dbReference>
<gene>
    <name evidence="7" type="ORF">LZD57_18360</name>
</gene>
<dbReference type="CDD" id="cd02002">
    <property type="entry name" value="TPP_BFDC"/>
    <property type="match status" value="1"/>
</dbReference>
<dbReference type="GO" id="GO:0009097">
    <property type="term" value="P:isoleucine biosynthetic process"/>
    <property type="evidence" value="ECO:0007669"/>
    <property type="project" value="TreeGrafter"/>
</dbReference>
<keyword evidence="2 3" id="KW-0786">Thiamine pyrophosphate</keyword>
<comment type="similarity">
    <text evidence="1 3">Belongs to the TPP enzyme family.</text>
</comment>
<evidence type="ECO:0000259" key="4">
    <source>
        <dbReference type="Pfam" id="PF00205"/>
    </source>
</evidence>
<dbReference type="Pfam" id="PF02775">
    <property type="entry name" value="TPP_enzyme_C"/>
    <property type="match status" value="1"/>
</dbReference>
<sequence length="587" mass="63350">MADEIDRPIACEVAQFYGSDAIAEMMRRLDIPYVALNPGSSFRGLHDSLVNHLGNRSPQMLLCLHEEHAVAIAHGYAKVTERPLGVILHANVGLMHAAMALYNAWCDRVPMLVFGATGPVDAAKRRPWIDWLHTSRDQASIVRPYVKWDDQPASLAASLQSMMRARLLTSTAPMAPTYVCFDVSVQEQSLDEMPAFPDPDRNALPQFARPGEAEASQVLTFVEAAEAPVFLMGRVSRDRAAWDRRVALAEHFGAKVVTDIKQAAAFPTRHPLHAGAPSFFLSDASVKTLAGADLVVCFDWVDPAGALSQAGIDRDRTKVVNVTLGPLLQNGWSLDHGSLLQADLSLLCAPDALIAALCDLAGIGEGKASDWAVRLEPERRQAAKGPTITVNALADELARQLDGVERTHIRFTLGWDGGRCDFRVPLDYLGYDGGAGIGSGPGMAVGAALALRDTGRLPVAVLGDGDFLMGATALWTAAHHKLPLLIVVANNRSYFNDEVHQEHVARHRNRPVENKHVGQAIEEPDIDIAAIARAQGATGYGPVEQPGELAGVLAQAIQDTRAGHTVVVDVRVKRGYSEDMAEGMTQE</sequence>
<dbReference type="GO" id="GO:0005948">
    <property type="term" value="C:acetolactate synthase complex"/>
    <property type="evidence" value="ECO:0007669"/>
    <property type="project" value="TreeGrafter"/>
</dbReference>
<dbReference type="EMBL" id="JAJUWU010000019">
    <property type="protein sequence ID" value="MCE7029957.1"/>
    <property type="molecule type" value="Genomic_DNA"/>
</dbReference>
<dbReference type="PANTHER" id="PTHR18968:SF13">
    <property type="entry name" value="ACETOLACTATE SYNTHASE CATALYTIC SUBUNIT, MITOCHONDRIAL"/>
    <property type="match status" value="1"/>
</dbReference>
<keyword evidence="8" id="KW-1185">Reference proteome</keyword>
<dbReference type="GO" id="GO:0009099">
    <property type="term" value="P:L-valine biosynthetic process"/>
    <property type="evidence" value="ECO:0007669"/>
    <property type="project" value="TreeGrafter"/>
</dbReference>
<accession>A0A9X1P2N6</accession>
<dbReference type="AlphaFoldDB" id="A0A9X1P2N6"/>
<dbReference type="Pfam" id="PF02776">
    <property type="entry name" value="TPP_enzyme_N"/>
    <property type="match status" value="1"/>
</dbReference>
<dbReference type="Pfam" id="PF00205">
    <property type="entry name" value="TPP_enzyme_M"/>
    <property type="match status" value="1"/>
</dbReference>
<dbReference type="RefSeq" id="WP_233720954.1">
    <property type="nucleotide sequence ID" value="NZ_JAJUWU010000019.1"/>
</dbReference>
<dbReference type="PANTHER" id="PTHR18968">
    <property type="entry name" value="THIAMINE PYROPHOSPHATE ENZYMES"/>
    <property type="match status" value="1"/>
</dbReference>
<dbReference type="GO" id="GO:0030976">
    <property type="term" value="F:thiamine pyrophosphate binding"/>
    <property type="evidence" value="ECO:0007669"/>
    <property type="project" value="InterPro"/>
</dbReference>
<dbReference type="GO" id="GO:0050660">
    <property type="term" value="F:flavin adenine dinucleotide binding"/>
    <property type="evidence" value="ECO:0007669"/>
    <property type="project" value="TreeGrafter"/>
</dbReference>
<evidence type="ECO:0000256" key="3">
    <source>
        <dbReference type="RuleBase" id="RU362132"/>
    </source>
</evidence>
<evidence type="ECO:0000313" key="8">
    <source>
        <dbReference type="Proteomes" id="UP001139035"/>
    </source>
</evidence>
<evidence type="ECO:0000259" key="5">
    <source>
        <dbReference type="Pfam" id="PF02775"/>
    </source>
</evidence>
<dbReference type="GO" id="GO:0003984">
    <property type="term" value="F:acetolactate synthase activity"/>
    <property type="evidence" value="ECO:0007669"/>
    <property type="project" value="TreeGrafter"/>
</dbReference>
<reference evidence="7" key="1">
    <citation type="submission" date="2022-01" db="EMBL/GenBank/DDBJ databases">
        <title>Jiella avicenniae sp. nov., a novel endophytic bacterium isolated from bark of Avicennia marina.</title>
        <authorList>
            <person name="Tuo L."/>
        </authorList>
    </citation>
    <scope>NUCLEOTIDE SEQUENCE</scope>
    <source>
        <strain evidence="7">CBK1P-4</strain>
    </source>
</reference>
<dbReference type="Gene3D" id="3.40.50.970">
    <property type="match status" value="2"/>
</dbReference>
<proteinExistence type="inferred from homology"/>
<dbReference type="Proteomes" id="UP001139035">
    <property type="component" value="Unassembled WGS sequence"/>
</dbReference>
<protein>
    <submittedName>
        <fullName evidence="7">Thiamine pyrophosphate-dependent enzyme</fullName>
    </submittedName>
</protein>